<reference evidence="7 8" key="1">
    <citation type="submission" date="2019-02" db="EMBL/GenBank/DDBJ databases">
        <authorList>
            <person name="Manzano-Marin A."/>
            <person name="Manzano-Marin A."/>
        </authorList>
    </citation>
    <scope>NUCLEOTIDE SEQUENCE [LARGE SCALE GENOMIC DNA]</scope>
    <source>
        <strain evidence="7 8">ErCipseudotsugae</strain>
    </source>
</reference>
<dbReference type="GO" id="GO:0032955">
    <property type="term" value="P:regulation of division septum assembly"/>
    <property type="evidence" value="ECO:0007669"/>
    <property type="project" value="InterPro"/>
</dbReference>
<evidence type="ECO:0000256" key="2">
    <source>
        <dbReference type="ARBA" id="ARBA00020112"/>
    </source>
</evidence>
<sequence>MAFLNYFISRKKNTASIAKQRLQIIVAERRKGESEPHYLPQLKIDLLKVIDKYFIINPHMLNVKLDQKYEDISILELNITFPETDTKKNL</sequence>
<dbReference type="GO" id="GO:0051301">
    <property type="term" value="P:cell division"/>
    <property type="evidence" value="ECO:0007669"/>
    <property type="project" value="UniProtKB-KW"/>
</dbReference>
<dbReference type="Gene3D" id="3.30.1070.10">
    <property type="entry name" value="Cell division topological specificity factor MinE"/>
    <property type="match status" value="1"/>
</dbReference>
<dbReference type="Proteomes" id="UP000294343">
    <property type="component" value="Chromosome"/>
</dbReference>
<dbReference type="Pfam" id="PF03776">
    <property type="entry name" value="MinE"/>
    <property type="match status" value="1"/>
</dbReference>
<accession>A0A451DHP6</accession>
<comment type="similarity">
    <text evidence="1 6">Belongs to the MinE family.</text>
</comment>
<keyword evidence="3 6" id="KW-0132">Cell division</keyword>
<gene>
    <name evidence="6 7" type="primary">minE</name>
    <name evidence="7" type="ORF">ERCIPSPA2889_326</name>
</gene>
<dbReference type="OrthoDB" id="9802655at2"/>
<organism evidence="7 8">
    <name type="scientific">Candidatus Erwinia haradaeae</name>
    <dbReference type="NCBI Taxonomy" id="1922217"/>
    <lineage>
        <taxon>Bacteria</taxon>
        <taxon>Pseudomonadati</taxon>
        <taxon>Pseudomonadota</taxon>
        <taxon>Gammaproteobacteria</taxon>
        <taxon>Enterobacterales</taxon>
        <taxon>Erwiniaceae</taxon>
        <taxon>Erwinia</taxon>
    </lineage>
</organism>
<evidence type="ECO:0000256" key="5">
    <source>
        <dbReference type="ARBA" id="ARBA00025265"/>
    </source>
</evidence>
<dbReference type="EMBL" id="LR217730">
    <property type="protein sequence ID" value="VFP86142.1"/>
    <property type="molecule type" value="Genomic_DNA"/>
</dbReference>
<dbReference type="GO" id="GO:0042802">
    <property type="term" value="F:identical protein binding"/>
    <property type="evidence" value="ECO:0007669"/>
    <property type="project" value="UniProtKB-ARBA"/>
</dbReference>
<evidence type="ECO:0000313" key="8">
    <source>
        <dbReference type="Proteomes" id="UP000294343"/>
    </source>
</evidence>
<evidence type="ECO:0000256" key="4">
    <source>
        <dbReference type="ARBA" id="ARBA00023306"/>
    </source>
</evidence>
<dbReference type="HAMAP" id="MF_00262">
    <property type="entry name" value="MinE"/>
    <property type="match status" value="1"/>
</dbReference>
<dbReference type="NCBIfam" id="NF001422">
    <property type="entry name" value="PRK00296.1"/>
    <property type="match status" value="1"/>
</dbReference>
<comment type="function">
    <text evidence="5 6">Prevents the cell division inhibition by proteins MinC and MinD at internal division sites while permitting inhibition at polar sites. This ensures cell division at the proper site by restricting the formation of a division septum at the midpoint of the long axis of the cell.</text>
</comment>
<keyword evidence="4 6" id="KW-0131">Cell cycle</keyword>
<protein>
    <recommendedName>
        <fullName evidence="2 6">Cell division topological specificity factor</fullName>
    </recommendedName>
</protein>
<dbReference type="SUPFAM" id="SSF55229">
    <property type="entry name" value="Cell division protein MinE topological specificity domain"/>
    <property type="match status" value="1"/>
</dbReference>
<name>A0A451DHP6_9GAMM</name>
<dbReference type="RefSeq" id="WP_157989129.1">
    <property type="nucleotide sequence ID" value="NZ_LR217730.1"/>
</dbReference>
<dbReference type="NCBIfam" id="TIGR01215">
    <property type="entry name" value="minE"/>
    <property type="match status" value="1"/>
</dbReference>
<dbReference type="InterPro" id="IPR036707">
    <property type="entry name" value="MinE_sf"/>
</dbReference>
<evidence type="ECO:0000313" key="7">
    <source>
        <dbReference type="EMBL" id="VFP86142.1"/>
    </source>
</evidence>
<dbReference type="InterPro" id="IPR005527">
    <property type="entry name" value="MinE"/>
</dbReference>
<evidence type="ECO:0000256" key="3">
    <source>
        <dbReference type="ARBA" id="ARBA00022618"/>
    </source>
</evidence>
<evidence type="ECO:0000256" key="6">
    <source>
        <dbReference type="HAMAP-Rule" id="MF_00262"/>
    </source>
</evidence>
<proteinExistence type="inferred from homology"/>
<dbReference type="AlphaFoldDB" id="A0A451DHP6"/>
<dbReference type="FunFam" id="3.30.1070.10:FF:000001">
    <property type="entry name" value="Cell division topological specificity factor"/>
    <property type="match status" value="1"/>
</dbReference>
<evidence type="ECO:0000256" key="1">
    <source>
        <dbReference type="ARBA" id="ARBA00008168"/>
    </source>
</evidence>